<proteinExistence type="predicted"/>
<accession>A0AAV8YRA4</accession>
<protein>
    <submittedName>
        <fullName evidence="1">Uncharacterized protein</fullName>
    </submittedName>
</protein>
<gene>
    <name evidence="1" type="ORF">NQ318_023575</name>
</gene>
<sequence length="161" mass="18301">MDYNTFKELLDLVKPFIEKQNIFMRDAVTPEQRLMATLRFLATGRSFEDLKYSFVISPQLIGKIIPETCCAIYKILKTKYLCSCENVAVLGFWLYLMIAVTALEKKYAANKVALVVQGECIVKKSVDSVEENYIDMIAMPYIEIGCYNCYEVLCAISGSVL</sequence>
<comment type="caution">
    <text evidence="1">The sequence shown here is derived from an EMBL/GenBank/DDBJ whole genome shotgun (WGS) entry which is preliminary data.</text>
</comment>
<evidence type="ECO:0000313" key="1">
    <source>
        <dbReference type="EMBL" id="KAJ8953456.1"/>
    </source>
</evidence>
<dbReference type="Proteomes" id="UP001162162">
    <property type="component" value="Unassembled WGS sequence"/>
</dbReference>
<evidence type="ECO:0000313" key="2">
    <source>
        <dbReference type="Proteomes" id="UP001162162"/>
    </source>
</evidence>
<dbReference type="AlphaFoldDB" id="A0AAV8YRA4"/>
<dbReference type="EMBL" id="JAPWTK010000056">
    <property type="protein sequence ID" value="KAJ8953456.1"/>
    <property type="molecule type" value="Genomic_DNA"/>
</dbReference>
<name>A0AAV8YRA4_9CUCU</name>
<organism evidence="1 2">
    <name type="scientific">Aromia moschata</name>
    <dbReference type="NCBI Taxonomy" id="1265417"/>
    <lineage>
        <taxon>Eukaryota</taxon>
        <taxon>Metazoa</taxon>
        <taxon>Ecdysozoa</taxon>
        <taxon>Arthropoda</taxon>
        <taxon>Hexapoda</taxon>
        <taxon>Insecta</taxon>
        <taxon>Pterygota</taxon>
        <taxon>Neoptera</taxon>
        <taxon>Endopterygota</taxon>
        <taxon>Coleoptera</taxon>
        <taxon>Polyphaga</taxon>
        <taxon>Cucujiformia</taxon>
        <taxon>Chrysomeloidea</taxon>
        <taxon>Cerambycidae</taxon>
        <taxon>Cerambycinae</taxon>
        <taxon>Callichromatini</taxon>
        <taxon>Aromia</taxon>
    </lineage>
</organism>
<reference evidence="1" key="1">
    <citation type="journal article" date="2023" name="Insect Mol. Biol.">
        <title>Genome sequencing provides insights into the evolution of gene families encoding plant cell wall-degrading enzymes in longhorned beetles.</title>
        <authorList>
            <person name="Shin N.R."/>
            <person name="Okamura Y."/>
            <person name="Kirsch R."/>
            <person name="Pauchet Y."/>
        </authorList>
    </citation>
    <scope>NUCLEOTIDE SEQUENCE</scope>
    <source>
        <strain evidence="1">AMC_N1</strain>
    </source>
</reference>
<keyword evidence="2" id="KW-1185">Reference proteome</keyword>